<reference evidence="10" key="1">
    <citation type="journal article" date="2014" name="Nat. Commun.">
        <title>Genomic adaptations of the halophilic Dead Sea filamentous fungus Eurotium rubrum.</title>
        <authorList>
            <person name="Kis-Papo T."/>
            <person name="Weig A.R."/>
            <person name="Riley R."/>
            <person name="Persoh D."/>
            <person name="Salamov A."/>
            <person name="Sun H."/>
            <person name="Lipzen A."/>
            <person name="Wasser S.P."/>
            <person name="Rambold G."/>
            <person name="Grigoriev I.V."/>
            <person name="Nevo E."/>
        </authorList>
    </citation>
    <scope>NUCLEOTIDE SEQUENCE [LARGE SCALE GENOMIC DNA]</scope>
    <source>
        <strain evidence="10">CBS 135680</strain>
    </source>
</reference>
<dbReference type="Pfam" id="PF07732">
    <property type="entry name" value="Cu-oxidase_3"/>
    <property type="match status" value="1"/>
</dbReference>
<keyword evidence="5" id="KW-0732">Signal</keyword>
<feature type="domain" description="Plastocyanin-like" evidence="6">
    <location>
        <begin position="245"/>
        <end position="388"/>
    </location>
</feature>
<evidence type="ECO:0000256" key="5">
    <source>
        <dbReference type="SAM" id="SignalP"/>
    </source>
</evidence>
<dbReference type="Pfam" id="PF07731">
    <property type="entry name" value="Cu-oxidase_2"/>
    <property type="match status" value="1"/>
</dbReference>
<dbReference type="FunFam" id="2.60.40.420:FF:000021">
    <property type="entry name" value="Extracellular dihydrogeodin oxidase/laccase"/>
    <property type="match status" value="1"/>
</dbReference>
<evidence type="ECO:0000259" key="7">
    <source>
        <dbReference type="Pfam" id="PF07731"/>
    </source>
</evidence>
<dbReference type="PROSITE" id="PS00080">
    <property type="entry name" value="MULTICOPPER_OXIDASE2"/>
    <property type="match status" value="1"/>
</dbReference>
<dbReference type="OrthoDB" id="2121828at2759"/>
<evidence type="ECO:0000259" key="8">
    <source>
        <dbReference type="Pfam" id="PF07732"/>
    </source>
</evidence>
<dbReference type="RefSeq" id="XP_040639732.1">
    <property type="nucleotide sequence ID" value="XM_040778923.1"/>
</dbReference>
<dbReference type="InterPro" id="IPR001117">
    <property type="entry name" value="Cu-oxidase_2nd"/>
</dbReference>
<dbReference type="FunFam" id="2.60.40.420:FF:000045">
    <property type="entry name" value="Laccase 2"/>
    <property type="match status" value="1"/>
</dbReference>
<dbReference type="Gene3D" id="2.60.40.420">
    <property type="entry name" value="Cupredoxins - blue copper proteins"/>
    <property type="match status" value="3"/>
</dbReference>
<feature type="domain" description="Plastocyanin-like" evidence="8">
    <location>
        <begin position="136"/>
        <end position="234"/>
    </location>
</feature>
<dbReference type="PROSITE" id="PS00079">
    <property type="entry name" value="MULTICOPPER_OXIDASE1"/>
    <property type="match status" value="1"/>
</dbReference>
<dbReference type="GO" id="GO:0016491">
    <property type="term" value="F:oxidoreductase activity"/>
    <property type="evidence" value="ECO:0007669"/>
    <property type="project" value="UniProtKB-KW"/>
</dbReference>
<evidence type="ECO:0000259" key="6">
    <source>
        <dbReference type="Pfam" id="PF00394"/>
    </source>
</evidence>
<proteinExistence type="inferred from homology"/>
<dbReference type="EMBL" id="KK088420">
    <property type="protein sequence ID" value="EYE96044.1"/>
    <property type="molecule type" value="Genomic_DNA"/>
</dbReference>
<evidence type="ECO:0000256" key="4">
    <source>
        <dbReference type="ARBA" id="ARBA00023008"/>
    </source>
</evidence>
<keyword evidence="4" id="KW-0186">Copper</keyword>
<name>A0A017SHF8_ASPRC</name>
<dbReference type="Pfam" id="PF00394">
    <property type="entry name" value="Cu-oxidase"/>
    <property type="match status" value="1"/>
</dbReference>
<dbReference type="InterPro" id="IPR045087">
    <property type="entry name" value="Cu-oxidase_fam"/>
</dbReference>
<keyword evidence="10" id="KW-1185">Reference proteome</keyword>
<dbReference type="HOGENOM" id="CLU_006504_3_2_1"/>
<keyword evidence="2" id="KW-0479">Metal-binding</keyword>
<dbReference type="InterPro" id="IPR011706">
    <property type="entry name" value="Cu-oxidase_C"/>
</dbReference>
<sequence length="668" mass="76023">MRFEYWMISIVRFLGLSSFVGNDQEPLQEVQGPASLSVGNVVNDNVQTPPVFEPPGAPENPDDRISCVYDMENWKYPDSSEKRAVWLQHKTNGYEFNISTDYEKYWPRGITRKYHVFVNNDTKANWDGIDFPGAKLLNGTFPGPWIQACWGDEVEITVTNNLAYNGTAIHMHGIRMLNQSLMDGVPGVTQCPIAPGKSFTYKFTATQYGTTWYHSHYSLQYSDGVLGPLTIHGPTSDNWDYSIDPILLGDHNHRSAFQDYYQEQFAGIKGSAVKAPPKMTSILLNGRGSYAGIVPEKYNTTVKGGKRYLLRLINTSTDTTFIFAIDNHNFTVVEADLVPIKPYITDHLAIGIGQRYHVVLNTWPDSQRNETDEFWIRTVPADHCNNFRDTLDVRQGILYYEAHKSKWPQTNEGPYKYICRDEPFDKLQPILNWNITPLTEKDKQDFVIPNSTIMLANWSLPSPPKESDVVNNWNAQEHPIWVNYTEPTVKNLDGSFGPNAVVYSVSAKDSAHKNWNYMVIIGNQKTNPGPSKGGRLIPAAHPIHMHGHDFALLQQSDEPYVDQNSLKLTYNNPPRRDVVLLPRNGFIVIAFRADNPGAWAVHCHIAWHASAGLAFQILEDKDMFKTLMESQKDDVKQLNQSCKDWDIWFKNPKNHWHPDGRFQDDSGI</sequence>
<dbReference type="PANTHER" id="PTHR11709">
    <property type="entry name" value="MULTI-COPPER OXIDASE"/>
    <property type="match status" value="1"/>
</dbReference>
<dbReference type="STRING" id="1388766.A0A017SHF8"/>
<dbReference type="PANTHER" id="PTHR11709:SF71">
    <property type="entry name" value="OXIDOREDUCTASE TPCJ"/>
    <property type="match status" value="1"/>
</dbReference>
<evidence type="ECO:0000256" key="1">
    <source>
        <dbReference type="ARBA" id="ARBA00010609"/>
    </source>
</evidence>
<evidence type="ECO:0000256" key="2">
    <source>
        <dbReference type="ARBA" id="ARBA00022723"/>
    </source>
</evidence>
<dbReference type="SUPFAM" id="SSF49503">
    <property type="entry name" value="Cupredoxins"/>
    <property type="match status" value="3"/>
</dbReference>
<gene>
    <name evidence="9" type="ORF">EURHEDRAFT_377087</name>
</gene>
<dbReference type="InterPro" id="IPR002355">
    <property type="entry name" value="Cu_oxidase_Cu_BS"/>
</dbReference>
<feature type="signal peptide" evidence="5">
    <location>
        <begin position="1"/>
        <end position="22"/>
    </location>
</feature>
<dbReference type="InterPro" id="IPR033138">
    <property type="entry name" value="Cu_oxidase_CS"/>
</dbReference>
<accession>A0A017SHF8</accession>
<evidence type="ECO:0000313" key="10">
    <source>
        <dbReference type="Proteomes" id="UP000019804"/>
    </source>
</evidence>
<feature type="domain" description="Plastocyanin-like" evidence="7">
    <location>
        <begin position="504"/>
        <end position="621"/>
    </location>
</feature>
<comment type="similarity">
    <text evidence="1">Belongs to the multicopper oxidase family.</text>
</comment>
<feature type="chain" id="PRO_5001495969" evidence="5">
    <location>
        <begin position="23"/>
        <end position="668"/>
    </location>
</feature>
<dbReference type="CDD" id="cd13901">
    <property type="entry name" value="CuRO_3_MaLCC_like"/>
    <property type="match status" value="1"/>
</dbReference>
<protein>
    <submittedName>
        <fullName evidence="9">Multicopper oxidase</fullName>
    </submittedName>
</protein>
<dbReference type="CDD" id="cd13880">
    <property type="entry name" value="CuRO_2_MaLCC_like"/>
    <property type="match status" value="1"/>
</dbReference>
<evidence type="ECO:0000313" key="9">
    <source>
        <dbReference type="EMBL" id="EYE96044.1"/>
    </source>
</evidence>
<dbReference type="InterPro" id="IPR008972">
    <property type="entry name" value="Cupredoxin"/>
</dbReference>
<dbReference type="Proteomes" id="UP000019804">
    <property type="component" value="Unassembled WGS sequence"/>
</dbReference>
<dbReference type="InterPro" id="IPR011707">
    <property type="entry name" value="Cu-oxidase-like_N"/>
</dbReference>
<organism evidence="9 10">
    <name type="scientific">Aspergillus ruber (strain CBS 135680)</name>
    <dbReference type="NCBI Taxonomy" id="1388766"/>
    <lineage>
        <taxon>Eukaryota</taxon>
        <taxon>Fungi</taxon>
        <taxon>Dikarya</taxon>
        <taxon>Ascomycota</taxon>
        <taxon>Pezizomycotina</taxon>
        <taxon>Eurotiomycetes</taxon>
        <taxon>Eurotiomycetidae</taxon>
        <taxon>Eurotiales</taxon>
        <taxon>Aspergillaceae</taxon>
        <taxon>Aspergillus</taxon>
        <taxon>Aspergillus subgen. Aspergillus</taxon>
    </lineage>
</organism>
<dbReference type="GO" id="GO:0005507">
    <property type="term" value="F:copper ion binding"/>
    <property type="evidence" value="ECO:0007669"/>
    <property type="project" value="InterPro"/>
</dbReference>
<keyword evidence="3" id="KW-0560">Oxidoreductase</keyword>
<dbReference type="AlphaFoldDB" id="A0A017SHF8"/>
<dbReference type="CDD" id="cd13854">
    <property type="entry name" value="CuRO_1_MaLCC_like"/>
    <property type="match status" value="1"/>
</dbReference>
<dbReference type="GeneID" id="63694047"/>
<evidence type="ECO:0000256" key="3">
    <source>
        <dbReference type="ARBA" id="ARBA00023002"/>
    </source>
</evidence>